<dbReference type="EMBL" id="JAJJMB010017923">
    <property type="protein sequence ID" value="KAI3833815.1"/>
    <property type="molecule type" value="Genomic_DNA"/>
</dbReference>
<protein>
    <submittedName>
        <fullName evidence="1">Uncharacterized protein</fullName>
    </submittedName>
</protein>
<evidence type="ECO:0000313" key="2">
    <source>
        <dbReference type="Proteomes" id="UP001202328"/>
    </source>
</evidence>
<accession>A0AAD4RVW5</accession>
<name>A0AAD4RVW5_9MAGN</name>
<dbReference type="AlphaFoldDB" id="A0AAD4RVW5"/>
<organism evidence="1 2">
    <name type="scientific">Papaver atlanticum</name>
    <dbReference type="NCBI Taxonomy" id="357466"/>
    <lineage>
        <taxon>Eukaryota</taxon>
        <taxon>Viridiplantae</taxon>
        <taxon>Streptophyta</taxon>
        <taxon>Embryophyta</taxon>
        <taxon>Tracheophyta</taxon>
        <taxon>Spermatophyta</taxon>
        <taxon>Magnoliopsida</taxon>
        <taxon>Ranunculales</taxon>
        <taxon>Papaveraceae</taxon>
        <taxon>Papaveroideae</taxon>
        <taxon>Papaver</taxon>
    </lineage>
</organism>
<comment type="caution">
    <text evidence="1">The sequence shown here is derived from an EMBL/GenBank/DDBJ whole genome shotgun (WGS) entry which is preliminary data.</text>
</comment>
<sequence>QCFPSDFSVDIFKELDQALTAHHPYVVPTYIENQNVVYTVTQLCTFHLLYNNIGVNSFYVPSSEIFYALNVSIVGLAVSSAKSSDSEYGTHWCVVLG</sequence>
<feature type="non-terminal residue" evidence="1">
    <location>
        <position position="97"/>
    </location>
</feature>
<reference evidence="1" key="1">
    <citation type="submission" date="2022-04" db="EMBL/GenBank/DDBJ databases">
        <title>A functionally conserved STORR gene fusion in Papaver species that diverged 16.8 million years ago.</title>
        <authorList>
            <person name="Catania T."/>
        </authorList>
    </citation>
    <scope>NUCLEOTIDE SEQUENCE</scope>
    <source>
        <strain evidence="1">S-188037</strain>
    </source>
</reference>
<gene>
    <name evidence="1" type="ORF">MKW98_017283</name>
</gene>
<dbReference type="Proteomes" id="UP001202328">
    <property type="component" value="Unassembled WGS sequence"/>
</dbReference>
<keyword evidence="2" id="KW-1185">Reference proteome</keyword>
<proteinExistence type="predicted"/>
<feature type="non-terminal residue" evidence="1">
    <location>
        <position position="1"/>
    </location>
</feature>
<evidence type="ECO:0000313" key="1">
    <source>
        <dbReference type="EMBL" id="KAI3833815.1"/>
    </source>
</evidence>